<evidence type="ECO:0000313" key="2">
    <source>
        <dbReference type="Proteomes" id="UP000201838"/>
    </source>
</evidence>
<gene>
    <name evidence="1" type="ORF">BOA8489_02537</name>
</gene>
<proteinExistence type="predicted"/>
<sequence>MISLLNDLKKRRLYNKTVREISNMPLDVAHDLGIYRGEAHALAARAVYGK</sequence>
<dbReference type="EMBL" id="FXXQ01000008">
    <property type="protein sequence ID" value="SMX24413.1"/>
    <property type="molecule type" value="Genomic_DNA"/>
</dbReference>
<keyword evidence="2" id="KW-1185">Reference proteome</keyword>
<organism evidence="1 2">
    <name type="scientific">Boseongicola aestuarii</name>
    <dbReference type="NCBI Taxonomy" id="1470561"/>
    <lineage>
        <taxon>Bacteria</taxon>
        <taxon>Pseudomonadati</taxon>
        <taxon>Pseudomonadota</taxon>
        <taxon>Alphaproteobacteria</taxon>
        <taxon>Rhodobacterales</taxon>
        <taxon>Paracoccaceae</taxon>
        <taxon>Boseongicola</taxon>
    </lineage>
</organism>
<dbReference type="RefSeq" id="WP_176440292.1">
    <property type="nucleotide sequence ID" value="NZ_FXXQ01000008.1"/>
</dbReference>
<evidence type="ECO:0000313" key="1">
    <source>
        <dbReference type="EMBL" id="SMX24413.1"/>
    </source>
</evidence>
<evidence type="ECO:0008006" key="3">
    <source>
        <dbReference type="Google" id="ProtNLM"/>
    </source>
</evidence>
<protein>
    <recommendedName>
        <fullName evidence="3">DUF1127 domain-containing protein</fullName>
    </recommendedName>
</protein>
<dbReference type="AlphaFoldDB" id="A0A238J256"/>
<dbReference type="Proteomes" id="UP000201838">
    <property type="component" value="Unassembled WGS sequence"/>
</dbReference>
<accession>A0A238J256</accession>
<reference evidence="2" key="1">
    <citation type="submission" date="2017-05" db="EMBL/GenBank/DDBJ databases">
        <authorList>
            <person name="Rodrigo-Torres L."/>
            <person name="Arahal R. D."/>
            <person name="Lucena T."/>
        </authorList>
    </citation>
    <scope>NUCLEOTIDE SEQUENCE [LARGE SCALE GENOMIC DNA]</scope>
    <source>
        <strain evidence="2">CECT 8489</strain>
    </source>
</reference>
<name>A0A238J256_9RHOB</name>